<name>A0A7M3V993_9BACT</name>
<dbReference type="RefSeq" id="WP_193113756.1">
    <property type="nucleotide sequence ID" value="NZ_CP041165.1"/>
</dbReference>
<comment type="function">
    <text evidence="5">Required for morphogenesis and for the elongation of the flagellar filament by facilitating polymerization of the flagellin monomers at the tip of growing filament. Forms a capping structure, which prevents flagellin subunits (transported through the central channel of the flagellum) from leaking out without polymerization at the distal end.</text>
</comment>
<dbReference type="GO" id="GO:0071973">
    <property type="term" value="P:bacterial-type flagellum-dependent cell motility"/>
    <property type="evidence" value="ECO:0007669"/>
    <property type="project" value="TreeGrafter"/>
</dbReference>
<dbReference type="PANTHER" id="PTHR30288:SF0">
    <property type="entry name" value="FLAGELLAR HOOK-ASSOCIATED PROTEIN 2"/>
    <property type="match status" value="1"/>
</dbReference>
<dbReference type="GO" id="GO:0009421">
    <property type="term" value="C:bacterial-type flagellum filament cap"/>
    <property type="evidence" value="ECO:0007669"/>
    <property type="project" value="InterPro"/>
</dbReference>
<dbReference type="Pfam" id="PF02465">
    <property type="entry name" value="FliD_N"/>
    <property type="match status" value="1"/>
</dbReference>
<evidence type="ECO:0000313" key="8">
    <source>
        <dbReference type="EMBL" id="QOP40326.1"/>
    </source>
</evidence>
<evidence type="ECO:0000313" key="9">
    <source>
        <dbReference type="Proteomes" id="UP000593910"/>
    </source>
</evidence>
<evidence type="ECO:0000256" key="4">
    <source>
        <dbReference type="ARBA" id="ARBA00023143"/>
    </source>
</evidence>
<reference evidence="8 9" key="1">
    <citation type="submission" date="2019-06" db="EMBL/GenBank/DDBJ databases">
        <title>Sulfurimonas gotlandica sp. nov., a chemoautotrophic and psychrotolerant epsilonproteobacterium isolated from a pelagic redoxcline, and an emended description of the genus Sulfurimonas.</title>
        <authorList>
            <person name="Wang S."/>
            <person name="Jiang L."/>
            <person name="Shao Z."/>
        </authorList>
    </citation>
    <scope>NUCLEOTIDE SEQUENCE [LARGE SCALE GENOMIC DNA]</scope>
    <source>
        <strain evidence="8 9">B2</strain>
    </source>
</reference>
<evidence type="ECO:0000256" key="2">
    <source>
        <dbReference type="ARBA" id="ARBA00011255"/>
    </source>
</evidence>
<organism evidence="8 9">
    <name type="scientific">Sulfurimonas marina</name>
    <dbReference type="NCBI Taxonomy" id="2590551"/>
    <lineage>
        <taxon>Bacteria</taxon>
        <taxon>Pseudomonadati</taxon>
        <taxon>Campylobacterota</taxon>
        <taxon>Epsilonproteobacteria</taxon>
        <taxon>Campylobacterales</taxon>
        <taxon>Sulfurimonadaceae</taxon>
        <taxon>Sulfurimonas</taxon>
    </lineage>
</organism>
<protein>
    <recommendedName>
        <fullName evidence="5">Flagellar hook-associated protein 2</fullName>
        <shortName evidence="5">HAP2</shortName>
    </recommendedName>
    <alternativeName>
        <fullName evidence="5">Flagellar cap protein</fullName>
    </alternativeName>
</protein>
<dbReference type="GO" id="GO:0009424">
    <property type="term" value="C:bacterial-type flagellum hook"/>
    <property type="evidence" value="ECO:0007669"/>
    <property type="project" value="UniProtKB-UniRule"/>
</dbReference>
<feature type="domain" description="Flagellar hook-associated protein 2 C-terminal" evidence="7">
    <location>
        <begin position="214"/>
        <end position="437"/>
    </location>
</feature>
<evidence type="ECO:0000256" key="5">
    <source>
        <dbReference type="RuleBase" id="RU362066"/>
    </source>
</evidence>
<dbReference type="InterPro" id="IPR003481">
    <property type="entry name" value="FliD_N"/>
</dbReference>
<gene>
    <name evidence="8" type="ORF">FJR03_00635</name>
</gene>
<keyword evidence="5" id="KW-0964">Secreted</keyword>
<dbReference type="Proteomes" id="UP000593910">
    <property type="component" value="Chromosome"/>
</dbReference>
<feature type="domain" description="Flagellar hook-associated protein 2 N-terminal" evidence="6">
    <location>
        <begin position="10"/>
        <end position="106"/>
    </location>
</feature>
<dbReference type="GO" id="GO:0007155">
    <property type="term" value="P:cell adhesion"/>
    <property type="evidence" value="ECO:0007669"/>
    <property type="project" value="InterPro"/>
</dbReference>
<evidence type="ECO:0000256" key="1">
    <source>
        <dbReference type="ARBA" id="ARBA00009764"/>
    </source>
</evidence>
<keyword evidence="8" id="KW-0969">Cilium</keyword>
<dbReference type="PANTHER" id="PTHR30288">
    <property type="entry name" value="FLAGELLAR CAP/ASSEMBLY PROTEIN FLID"/>
    <property type="match status" value="1"/>
</dbReference>
<keyword evidence="8" id="KW-0282">Flagellum</keyword>
<sequence length="459" mass="49286">MAISSLGLGSGVLTMDVLDQLKAADEAARINPLERQLLTIQDKQAEFNVLDATMTNLFDSIWELKSPTLYDERSTSVSGTSVEVTASANSDIQSFTLNVLSLATTQIEQSGSFTSATTAGLVATAAGTMNLNVNGTDYTINYDETMTLDDIKAEINNVAGADVNATVVQVASGDFRLFLNSVNTGTTQDITITDTTGNLAGTQLTTGMTAVQTGSDAQFEFNGQLVTRTSNNVTDLITGYDITLKEVGSSTVDVTQNRDEIMMRIDSFVEKYNSAMTYLNKVTKNSIESDERGLFSSDSTIRNMQNAIRNAMDTIGGGVSNLYEYGFDIDKDGKLTIDKTVLNDKLDTNAGNVEVFFSGGDYDNGDGTTTAIDGAFTELYNVVETYTGLGKSLDNLQSSISDSISSLEERKATAIERLNNKYDTMAQQWGAYDSLIARFTSSANAFIMMVNAQSAASSS</sequence>
<keyword evidence="3" id="KW-0175">Coiled coil</keyword>
<dbReference type="InterPro" id="IPR040026">
    <property type="entry name" value="FliD"/>
</dbReference>
<dbReference type="GO" id="GO:0005576">
    <property type="term" value="C:extracellular region"/>
    <property type="evidence" value="ECO:0007669"/>
    <property type="project" value="UniProtKB-SubCell"/>
</dbReference>
<keyword evidence="8" id="KW-0966">Cell projection</keyword>
<evidence type="ECO:0000256" key="3">
    <source>
        <dbReference type="ARBA" id="ARBA00023054"/>
    </source>
</evidence>
<proteinExistence type="inferred from homology"/>
<comment type="subunit">
    <text evidence="2 5">Homopentamer.</text>
</comment>
<evidence type="ECO:0000259" key="7">
    <source>
        <dbReference type="Pfam" id="PF07195"/>
    </source>
</evidence>
<comment type="subcellular location">
    <subcellularLocation>
        <location evidence="5">Secreted</location>
    </subcellularLocation>
    <subcellularLocation>
        <location evidence="5">Bacterial flagellum</location>
    </subcellularLocation>
</comment>
<dbReference type="EMBL" id="CP041165">
    <property type="protein sequence ID" value="QOP40326.1"/>
    <property type="molecule type" value="Genomic_DNA"/>
</dbReference>
<accession>A0A7M3V993</accession>
<keyword evidence="9" id="KW-1185">Reference proteome</keyword>
<evidence type="ECO:0000259" key="6">
    <source>
        <dbReference type="Pfam" id="PF02465"/>
    </source>
</evidence>
<dbReference type="KEGG" id="smax:FJR03_00635"/>
<dbReference type="AlphaFoldDB" id="A0A7M3V993"/>
<dbReference type="InterPro" id="IPR010809">
    <property type="entry name" value="FliD_C"/>
</dbReference>
<comment type="similarity">
    <text evidence="1 5">Belongs to the FliD family.</text>
</comment>
<keyword evidence="4 5" id="KW-0975">Bacterial flagellum</keyword>
<dbReference type="Pfam" id="PF07195">
    <property type="entry name" value="FliD_C"/>
    <property type="match status" value="1"/>
</dbReference>